<dbReference type="KEGG" id="ngv:CDO52_19780"/>
<sequence length="67" mass="7440">MCGLLDVAEMLAERTGERLWLCGECDAVWLEGDDLSEPPYSSLTDYEPVGGASWDEFRVVRDDPSDA</sequence>
<dbReference type="AlphaFoldDB" id="A0A223S9G5"/>
<dbReference type="Proteomes" id="UP000215005">
    <property type="component" value="Chromosome"/>
</dbReference>
<accession>A0A223S9G5</accession>
<reference evidence="1 2" key="1">
    <citation type="submission" date="2017-08" db="EMBL/GenBank/DDBJ databases">
        <title>The complete genome sequence of Nocardiopsis gilva YIM 90087.</title>
        <authorList>
            <person name="Yin M."/>
            <person name="Tang S."/>
        </authorList>
    </citation>
    <scope>NUCLEOTIDE SEQUENCE [LARGE SCALE GENOMIC DNA]</scope>
    <source>
        <strain evidence="1 2">YIM 90087</strain>
    </source>
</reference>
<gene>
    <name evidence="1" type="ORF">CDO52_19780</name>
</gene>
<evidence type="ECO:0000313" key="2">
    <source>
        <dbReference type="Proteomes" id="UP000215005"/>
    </source>
</evidence>
<proteinExistence type="predicted"/>
<organism evidence="1 2">
    <name type="scientific">Nocardiopsis gilva YIM 90087</name>
    <dbReference type="NCBI Taxonomy" id="1235441"/>
    <lineage>
        <taxon>Bacteria</taxon>
        <taxon>Bacillati</taxon>
        <taxon>Actinomycetota</taxon>
        <taxon>Actinomycetes</taxon>
        <taxon>Streptosporangiales</taxon>
        <taxon>Nocardiopsidaceae</taxon>
        <taxon>Nocardiopsis</taxon>
    </lineage>
</organism>
<protein>
    <recommendedName>
        <fullName evidence="3">Transcription factor zinc-finger domain-containing protein</fullName>
    </recommendedName>
</protein>
<evidence type="ECO:0000313" key="1">
    <source>
        <dbReference type="EMBL" id="ASU84743.1"/>
    </source>
</evidence>
<evidence type="ECO:0008006" key="3">
    <source>
        <dbReference type="Google" id="ProtNLM"/>
    </source>
</evidence>
<keyword evidence="2" id="KW-1185">Reference proteome</keyword>
<name>A0A223S9G5_9ACTN</name>
<dbReference type="EMBL" id="CP022753">
    <property type="protein sequence ID" value="ASU84743.1"/>
    <property type="molecule type" value="Genomic_DNA"/>
</dbReference>